<keyword evidence="3" id="KW-0413">Isomerase</keyword>
<feature type="domain" description="Pseudouridine synthase I TruA alpha/beta" evidence="4">
    <location>
        <begin position="93"/>
        <end position="189"/>
    </location>
</feature>
<dbReference type="EMBL" id="UINC01017618">
    <property type="protein sequence ID" value="SVA73250.1"/>
    <property type="molecule type" value="Genomic_DNA"/>
</dbReference>
<evidence type="ECO:0000256" key="2">
    <source>
        <dbReference type="ARBA" id="ARBA00022694"/>
    </source>
</evidence>
<dbReference type="AlphaFoldDB" id="A0A381Y8M9"/>
<dbReference type="PANTHER" id="PTHR11142:SF0">
    <property type="entry name" value="TRNA PSEUDOURIDINE SYNTHASE-LIKE 1"/>
    <property type="match status" value="1"/>
</dbReference>
<gene>
    <name evidence="5" type="ORF">METZ01_LOCUS126104</name>
</gene>
<evidence type="ECO:0000256" key="1">
    <source>
        <dbReference type="ARBA" id="ARBA00009375"/>
    </source>
</evidence>
<dbReference type="GO" id="GO:0009982">
    <property type="term" value="F:pseudouridine synthase activity"/>
    <property type="evidence" value="ECO:0007669"/>
    <property type="project" value="InterPro"/>
</dbReference>
<dbReference type="Pfam" id="PF01416">
    <property type="entry name" value="PseudoU_synth_1"/>
    <property type="match status" value="1"/>
</dbReference>
<sequence length="189" mass="21843">MGQVGHFDILEKYLDPQTVTNGLNNYLRQYPVSIIKTEEVDESFHARFSAKERKYLYRIINRQSPLTFEKGRAWHVYKDLDVDKMVECIPMIKGKHDFTTFRSAHCQSESPVKTLKEINITRESDDICFGFVAQSFLHHQIRSIVGSLKLVGEMTWSPEYVQKVLDAKDRSKCGALAPPDGLYFMGVKY</sequence>
<evidence type="ECO:0000256" key="3">
    <source>
        <dbReference type="ARBA" id="ARBA00023235"/>
    </source>
</evidence>
<organism evidence="5">
    <name type="scientific">marine metagenome</name>
    <dbReference type="NCBI Taxonomy" id="408172"/>
    <lineage>
        <taxon>unclassified sequences</taxon>
        <taxon>metagenomes</taxon>
        <taxon>ecological metagenomes</taxon>
    </lineage>
</organism>
<dbReference type="PANTHER" id="PTHR11142">
    <property type="entry name" value="PSEUDOURIDYLATE SYNTHASE"/>
    <property type="match status" value="1"/>
</dbReference>
<dbReference type="SUPFAM" id="SSF55120">
    <property type="entry name" value="Pseudouridine synthase"/>
    <property type="match status" value="1"/>
</dbReference>
<accession>A0A381Y8M9</accession>
<dbReference type="Gene3D" id="3.30.70.660">
    <property type="entry name" value="Pseudouridine synthase I, catalytic domain, C-terminal subdomain"/>
    <property type="match status" value="1"/>
</dbReference>
<comment type="similarity">
    <text evidence="1">Belongs to the tRNA pseudouridine synthase TruA family.</text>
</comment>
<reference evidence="5" key="1">
    <citation type="submission" date="2018-05" db="EMBL/GenBank/DDBJ databases">
        <authorList>
            <person name="Lanie J.A."/>
            <person name="Ng W.-L."/>
            <person name="Kazmierczak K.M."/>
            <person name="Andrzejewski T.M."/>
            <person name="Davidsen T.M."/>
            <person name="Wayne K.J."/>
            <person name="Tettelin H."/>
            <person name="Glass J.I."/>
            <person name="Rusch D."/>
            <person name="Podicherti R."/>
            <person name="Tsui H.-C.T."/>
            <person name="Winkler M.E."/>
        </authorList>
    </citation>
    <scope>NUCLEOTIDE SEQUENCE</scope>
</reference>
<proteinExistence type="inferred from homology"/>
<dbReference type="InterPro" id="IPR020095">
    <property type="entry name" value="PsdUridine_synth_TruA_C"/>
</dbReference>
<keyword evidence="2" id="KW-0819">tRNA processing</keyword>
<evidence type="ECO:0000259" key="4">
    <source>
        <dbReference type="Pfam" id="PF01416"/>
    </source>
</evidence>
<dbReference type="CDD" id="cd02570">
    <property type="entry name" value="PseudoU_synth_EcTruA"/>
    <property type="match status" value="1"/>
</dbReference>
<dbReference type="InterPro" id="IPR020103">
    <property type="entry name" value="PsdUridine_synth_cat_dom_sf"/>
</dbReference>
<dbReference type="GO" id="GO:0031119">
    <property type="term" value="P:tRNA pseudouridine synthesis"/>
    <property type="evidence" value="ECO:0007669"/>
    <property type="project" value="TreeGrafter"/>
</dbReference>
<dbReference type="GO" id="GO:0003723">
    <property type="term" value="F:RNA binding"/>
    <property type="evidence" value="ECO:0007669"/>
    <property type="project" value="InterPro"/>
</dbReference>
<dbReference type="InterPro" id="IPR020097">
    <property type="entry name" value="PsdUridine_synth_TruA_a/b_dom"/>
</dbReference>
<name>A0A381Y8M9_9ZZZZ</name>
<dbReference type="InterPro" id="IPR001406">
    <property type="entry name" value="PsdUridine_synth_TruA"/>
</dbReference>
<protein>
    <recommendedName>
        <fullName evidence="4">Pseudouridine synthase I TruA alpha/beta domain-containing protein</fullName>
    </recommendedName>
</protein>
<evidence type="ECO:0000313" key="5">
    <source>
        <dbReference type="EMBL" id="SVA73250.1"/>
    </source>
</evidence>